<keyword evidence="2 6" id="KW-0436">Ligase</keyword>
<evidence type="ECO:0000256" key="1">
    <source>
        <dbReference type="ARBA" id="ARBA00006432"/>
    </source>
</evidence>
<dbReference type="NCBIfam" id="NF004837">
    <property type="entry name" value="PRK06187.1"/>
    <property type="match status" value="1"/>
</dbReference>
<name>A0AAD0K8X0_9ACTN</name>
<evidence type="ECO:0000313" key="7">
    <source>
        <dbReference type="Proteomes" id="UP000247118"/>
    </source>
</evidence>
<dbReference type="Pfam" id="PF00501">
    <property type="entry name" value="AMP-binding"/>
    <property type="match status" value="1"/>
</dbReference>
<feature type="domain" description="AMP-dependent synthetase/ligase" evidence="4">
    <location>
        <begin position="39"/>
        <end position="384"/>
    </location>
</feature>
<accession>A0AAD0K8X0</accession>
<reference evidence="6 7" key="1">
    <citation type="submission" date="2018-05" db="EMBL/GenBank/DDBJ databases">
        <title>Complete genome sequence of Gordonia terrae NRRL B-16283.</title>
        <authorList>
            <person name="Garlena R.A."/>
            <person name="Russell D.A."/>
            <person name="Hatfull G.F."/>
        </authorList>
    </citation>
    <scope>NUCLEOTIDE SEQUENCE [LARGE SCALE GENOMIC DNA]</scope>
    <source>
        <strain evidence="6 7">NRRL B-16283</strain>
    </source>
</reference>
<evidence type="ECO:0000259" key="4">
    <source>
        <dbReference type="Pfam" id="PF00501"/>
    </source>
</evidence>
<sequence>MPSTAKRLPEGETMTPQPMKPKTAVHDPTTFDPVAVIRELAQDSPDAAALTAAGRTVTYAQLFERVLRVANGLTSCGVEEGDRVGYIGRNLPEFFEVLLACARIGAVMAPFNWRLTASDIAELAIDAGVRVVVTDREFATAAPPATFKLTIGFDYDLWRDQWPAIEPDRAPHPSDHFIQFYTSGTTGLPKGVVVRNRNIGYLAQTARGWQMHPGANVAVAMPLFHMGGSAWALVALFAGAHCVLFSEFNPLALLDSIERDQISTILVAPAMLQMMLDTPGADKRDYSSLALIAYGAAPITGPLLRRALSVFEAPLMQLFGLTETTGCIVQLEPEEHHDHLLASVGKALPWVDIEIRDPITQLTLSAGQFGEIWVRSAQCAEEYWRRPDATAELRPGDGTWLRTGDAGHLDEEGYLFITDRIKDMIITGGENVYPAEVEKVLAEHPAIADVAVIGTPDETWGEAVTAFVVVRDGYSLAEDELIEWARSQIAGFRRPRRVQFIEQLPRNPSGKVLKYEIRRPYWEGQGRRI</sequence>
<dbReference type="InterPro" id="IPR042099">
    <property type="entry name" value="ANL_N_sf"/>
</dbReference>
<dbReference type="InterPro" id="IPR025110">
    <property type="entry name" value="AMP-bd_C"/>
</dbReference>
<dbReference type="PANTHER" id="PTHR43201">
    <property type="entry name" value="ACYL-COA SYNTHETASE"/>
    <property type="match status" value="1"/>
</dbReference>
<evidence type="ECO:0000256" key="2">
    <source>
        <dbReference type="ARBA" id="ARBA00022598"/>
    </source>
</evidence>
<dbReference type="SUPFAM" id="SSF56801">
    <property type="entry name" value="Acetyl-CoA synthetase-like"/>
    <property type="match status" value="1"/>
</dbReference>
<evidence type="ECO:0000256" key="3">
    <source>
        <dbReference type="SAM" id="MobiDB-lite"/>
    </source>
</evidence>
<dbReference type="GO" id="GO:0031956">
    <property type="term" value="F:medium-chain fatty acid-CoA ligase activity"/>
    <property type="evidence" value="ECO:0007669"/>
    <property type="project" value="TreeGrafter"/>
</dbReference>
<dbReference type="Proteomes" id="UP000247118">
    <property type="component" value="Chromosome"/>
</dbReference>
<dbReference type="InterPro" id="IPR045851">
    <property type="entry name" value="AMP-bd_C_sf"/>
</dbReference>
<dbReference type="Gene3D" id="3.30.300.30">
    <property type="match status" value="1"/>
</dbReference>
<evidence type="ECO:0000259" key="5">
    <source>
        <dbReference type="Pfam" id="PF13193"/>
    </source>
</evidence>
<dbReference type="EMBL" id="CP029604">
    <property type="protein sequence ID" value="AWO85115.1"/>
    <property type="molecule type" value="Genomic_DNA"/>
</dbReference>
<dbReference type="AlphaFoldDB" id="A0AAD0K8X0"/>
<protein>
    <submittedName>
        <fullName evidence="6">Fatty-acid--CoA ligase</fullName>
    </submittedName>
</protein>
<gene>
    <name evidence="6" type="ORF">DLJ61_17805</name>
</gene>
<dbReference type="InterPro" id="IPR000873">
    <property type="entry name" value="AMP-dep_synth/lig_dom"/>
</dbReference>
<dbReference type="PANTHER" id="PTHR43201:SF5">
    <property type="entry name" value="MEDIUM-CHAIN ACYL-COA LIGASE ACSF2, MITOCHONDRIAL"/>
    <property type="match status" value="1"/>
</dbReference>
<organism evidence="6 7">
    <name type="scientific">Gordonia terrae</name>
    <dbReference type="NCBI Taxonomy" id="2055"/>
    <lineage>
        <taxon>Bacteria</taxon>
        <taxon>Bacillati</taxon>
        <taxon>Actinomycetota</taxon>
        <taxon>Actinomycetes</taxon>
        <taxon>Mycobacteriales</taxon>
        <taxon>Gordoniaceae</taxon>
        <taxon>Gordonia</taxon>
    </lineage>
</organism>
<evidence type="ECO:0000313" key="6">
    <source>
        <dbReference type="EMBL" id="AWO85115.1"/>
    </source>
</evidence>
<feature type="domain" description="AMP-binding enzyme C-terminal" evidence="5">
    <location>
        <begin position="436"/>
        <end position="511"/>
    </location>
</feature>
<dbReference type="Gene3D" id="3.40.50.12780">
    <property type="entry name" value="N-terminal domain of ligase-like"/>
    <property type="match status" value="1"/>
</dbReference>
<dbReference type="GO" id="GO:0006631">
    <property type="term" value="P:fatty acid metabolic process"/>
    <property type="evidence" value="ECO:0007669"/>
    <property type="project" value="TreeGrafter"/>
</dbReference>
<feature type="region of interest" description="Disordered" evidence="3">
    <location>
        <begin position="1"/>
        <end position="26"/>
    </location>
</feature>
<comment type="similarity">
    <text evidence="1">Belongs to the ATP-dependent AMP-binding enzyme family.</text>
</comment>
<dbReference type="Pfam" id="PF13193">
    <property type="entry name" value="AMP-binding_C"/>
    <property type="match status" value="1"/>
</dbReference>
<proteinExistence type="inferred from homology"/>
<dbReference type="FunFam" id="3.30.300.30:FF:000008">
    <property type="entry name" value="2,3-dihydroxybenzoate-AMP ligase"/>
    <property type="match status" value="1"/>
</dbReference>